<dbReference type="EMBL" id="KE525114">
    <property type="protein sequence ID" value="KFB41618.1"/>
    <property type="molecule type" value="Genomic_DNA"/>
</dbReference>
<dbReference type="Proteomes" id="UP000030765">
    <property type="component" value="Unassembled WGS sequence"/>
</dbReference>
<sequence>MGWDSSFRGALYVQDGGVDWESAGMGLPAEAYVAAFLFATGRKWYPFVCETAPPTTPGWNGNPVSSHNRLSMRERDGVGR</sequence>
<feature type="compositionally biased region" description="Basic and acidic residues" evidence="1">
    <location>
        <begin position="71"/>
        <end position="80"/>
    </location>
</feature>
<proteinExistence type="predicted"/>
<reference evidence="2 4" key="1">
    <citation type="journal article" date="2014" name="BMC Genomics">
        <title>Genome sequence of Anopheles sinensis provides insight into genetics basis of mosquito competence for malaria parasites.</title>
        <authorList>
            <person name="Zhou D."/>
            <person name="Zhang D."/>
            <person name="Ding G."/>
            <person name="Shi L."/>
            <person name="Hou Q."/>
            <person name="Ye Y."/>
            <person name="Xu Y."/>
            <person name="Zhou H."/>
            <person name="Xiong C."/>
            <person name="Li S."/>
            <person name="Yu J."/>
            <person name="Hong S."/>
            <person name="Yu X."/>
            <person name="Zou P."/>
            <person name="Chen C."/>
            <person name="Chang X."/>
            <person name="Wang W."/>
            <person name="Lv Y."/>
            <person name="Sun Y."/>
            <person name="Ma L."/>
            <person name="Shen B."/>
            <person name="Zhu C."/>
        </authorList>
    </citation>
    <scope>NUCLEOTIDE SEQUENCE [LARGE SCALE GENOMIC DNA]</scope>
</reference>
<dbReference type="AlphaFoldDB" id="A0A084VUH4"/>
<organism evidence="2">
    <name type="scientific">Anopheles sinensis</name>
    <name type="common">Mosquito</name>
    <dbReference type="NCBI Taxonomy" id="74873"/>
    <lineage>
        <taxon>Eukaryota</taxon>
        <taxon>Metazoa</taxon>
        <taxon>Ecdysozoa</taxon>
        <taxon>Arthropoda</taxon>
        <taxon>Hexapoda</taxon>
        <taxon>Insecta</taxon>
        <taxon>Pterygota</taxon>
        <taxon>Neoptera</taxon>
        <taxon>Endopterygota</taxon>
        <taxon>Diptera</taxon>
        <taxon>Nematocera</taxon>
        <taxon>Culicoidea</taxon>
        <taxon>Culicidae</taxon>
        <taxon>Anophelinae</taxon>
        <taxon>Anopheles</taxon>
    </lineage>
</organism>
<evidence type="ECO:0000313" key="4">
    <source>
        <dbReference type="Proteomes" id="UP000030765"/>
    </source>
</evidence>
<dbReference type="EMBL" id="ATLV01016801">
    <property type="status" value="NOT_ANNOTATED_CDS"/>
    <property type="molecule type" value="Genomic_DNA"/>
</dbReference>
<dbReference type="EnsemblMetazoa" id="ASIC009234-RA">
    <property type="protein sequence ID" value="ASIC009234-PA"/>
    <property type="gene ID" value="ASIC009234"/>
</dbReference>
<dbReference type="VEuPathDB" id="VectorBase:ASIC009234"/>
<name>A0A084VUH4_ANOSI</name>
<feature type="compositionally biased region" description="Polar residues" evidence="1">
    <location>
        <begin position="57"/>
        <end position="69"/>
    </location>
</feature>
<evidence type="ECO:0000256" key="1">
    <source>
        <dbReference type="SAM" id="MobiDB-lite"/>
    </source>
</evidence>
<accession>A0A084VUH4</accession>
<evidence type="ECO:0000313" key="2">
    <source>
        <dbReference type="EMBL" id="KFB41618.1"/>
    </source>
</evidence>
<gene>
    <name evidence="2" type="ORF">ZHAS_00009234</name>
</gene>
<evidence type="ECO:0000313" key="3">
    <source>
        <dbReference type="EnsemblMetazoa" id="ASIC009234-PA"/>
    </source>
</evidence>
<protein>
    <submittedName>
        <fullName evidence="2 3">SWI/SNF family DNA-dependent ATPase Ris1</fullName>
    </submittedName>
</protein>
<keyword evidence="4" id="KW-1185">Reference proteome</keyword>
<feature type="region of interest" description="Disordered" evidence="1">
    <location>
        <begin position="54"/>
        <end position="80"/>
    </location>
</feature>
<reference evidence="3" key="2">
    <citation type="submission" date="2020-05" db="UniProtKB">
        <authorList>
            <consortium name="EnsemblMetazoa"/>
        </authorList>
    </citation>
    <scope>IDENTIFICATION</scope>
</reference>